<sequence length="121" mass="12603">MEFPGSDQRRTIAATLLRIESVIVFALGAFLIIKGLTSDVQSLSALIGVIVFSFLGGVGLWAAAHGFATGKNYGRAPAVLANLIALGVAYFQIGAHLWVLAIPLSLLALATLLLSLSIIPS</sequence>
<feature type="transmembrane region" description="Helical" evidence="1">
    <location>
        <begin position="99"/>
        <end position="119"/>
    </location>
</feature>
<dbReference type="EMBL" id="CAFBQK010000054">
    <property type="protein sequence ID" value="CAB5049646.1"/>
    <property type="molecule type" value="Genomic_DNA"/>
</dbReference>
<accession>A0A6J6PNN8</accession>
<reference evidence="3" key="1">
    <citation type="submission" date="2020-05" db="EMBL/GenBank/DDBJ databases">
        <authorList>
            <person name="Chiriac C."/>
            <person name="Salcher M."/>
            <person name="Ghai R."/>
            <person name="Kavagutti S V."/>
        </authorList>
    </citation>
    <scope>NUCLEOTIDE SEQUENCE</scope>
</reference>
<evidence type="ECO:0000313" key="8">
    <source>
        <dbReference type="EMBL" id="CAB4981876.1"/>
    </source>
</evidence>
<gene>
    <name evidence="2" type="ORF">UFOPK2254_00671</name>
    <name evidence="3" type="ORF">UFOPK2646_00326</name>
    <name evidence="4" type="ORF">UFOPK2907_00003</name>
    <name evidence="5" type="ORF">UFOPK3197_00134</name>
    <name evidence="6" type="ORF">UFOPK3241_00214</name>
    <name evidence="7" type="ORF">UFOPK3707_00710</name>
    <name evidence="8" type="ORF">UFOPK3937_00780</name>
    <name evidence="9" type="ORF">UFOPK4265_00556</name>
    <name evidence="10" type="ORF">UFOPK4401_00028</name>
</gene>
<dbReference type="AlphaFoldDB" id="A0A6J6PNN8"/>
<dbReference type="EMBL" id="CAFBMY010000104">
    <property type="protein sequence ID" value="CAB4928265.1"/>
    <property type="molecule type" value="Genomic_DNA"/>
</dbReference>
<keyword evidence="1" id="KW-1133">Transmembrane helix</keyword>
<evidence type="ECO:0000313" key="10">
    <source>
        <dbReference type="EMBL" id="CAB5070625.1"/>
    </source>
</evidence>
<evidence type="ECO:0000256" key="1">
    <source>
        <dbReference type="SAM" id="Phobius"/>
    </source>
</evidence>
<evidence type="ECO:0000313" key="6">
    <source>
        <dbReference type="EMBL" id="CAB4840167.1"/>
    </source>
</evidence>
<protein>
    <submittedName>
        <fullName evidence="3">Unannotated protein</fullName>
    </submittedName>
</protein>
<dbReference type="EMBL" id="CAEZYB010000023">
    <property type="protein sequence ID" value="CAB4698435.1"/>
    <property type="molecule type" value="Genomic_DNA"/>
</dbReference>
<evidence type="ECO:0000313" key="2">
    <source>
        <dbReference type="EMBL" id="CAB4659808.1"/>
    </source>
</evidence>
<feature type="transmembrane region" description="Helical" evidence="1">
    <location>
        <begin position="45"/>
        <end position="64"/>
    </location>
</feature>
<evidence type="ECO:0000313" key="3">
    <source>
        <dbReference type="EMBL" id="CAB4698435.1"/>
    </source>
</evidence>
<organism evidence="3">
    <name type="scientific">freshwater metagenome</name>
    <dbReference type="NCBI Taxonomy" id="449393"/>
    <lineage>
        <taxon>unclassified sequences</taxon>
        <taxon>metagenomes</taxon>
        <taxon>ecological metagenomes</taxon>
    </lineage>
</organism>
<evidence type="ECO:0000313" key="5">
    <source>
        <dbReference type="EMBL" id="CAB4819951.1"/>
    </source>
</evidence>
<dbReference type="EMBL" id="CAFABI010000009">
    <property type="protein sequence ID" value="CAB4819951.1"/>
    <property type="molecule type" value="Genomic_DNA"/>
</dbReference>
<dbReference type="EMBL" id="CAEZWO010000053">
    <property type="protein sequence ID" value="CAB4659808.1"/>
    <property type="molecule type" value="Genomic_DNA"/>
</dbReference>
<dbReference type="EMBL" id="CAFBRB010000001">
    <property type="protein sequence ID" value="CAB5070625.1"/>
    <property type="molecule type" value="Genomic_DNA"/>
</dbReference>
<dbReference type="EMBL" id="CAFAZX010000006">
    <property type="protein sequence ID" value="CAB4840167.1"/>
    <property type="molecule type" value="Genomic_DNA"/>
</dbReference>
<evidence type="ECO:0000313" key="7">
    <source>
        <dbReference type="EMBL" id="CAB4928265.1"/>
    </source>
</evidence>
<keyword evidence="1" id="KW-0472">Membrane</keyword>
<dbReference type="EMBL" id="CAFBOJ010000078">
    <property type="protein sequence ID" value="CAB4981876.1"/>
    <property type="molecule type" value="Genomic_DNA"/>
</dbReference>
<name>A0A6J6PNN8_9ZZZZ</name>
<keyword evidence="1" id="KW-0812">Transmembrane</keyword>
<evidence type="ECO:0000313" key="4">
    <source>
        <dbReference type="EMBL" id="CAB4763075.1"/>
    </source>
</evidence>
<dbReference type="EMBL" id="CAEZZR010000001">
    <property type="protein sequence ID" value="CAB4763075.1"/>
    <property type="molecule type" value="Genomic_DNA"/>
</dbReference>
<proteinExistence type="predicted"/>
<feature type="transmembrane region" description="Helical" evidence="1">
    <location>
        <begin position="12"/>
        <end position="33"/>
    </location>
</feature>
<feature type="transmembrane region" description="Helical" evidence="1">
    <location>
        <begin position="76"/>
        <end position="93"/>
    </location>
</feature>
<evidence type="ECO:0000313" key="9">
    <source>
        <dbReference type="EMBL" id="CAB5049646.1"/>
    </source>
</evidence>